<gene>
    <name evidence="1" type="ORF">SDC9_183909</name>
</gene>
<dbReference type="EMBL" id="VSSQ01090514">
    <property type="protein sequence ID" value="MPN36400.1"/>
    <property type="molecule type" value="Genomic_DNA"/>
</dbReference>
<accession>A0A645HCE4</accession>
<name>A0A645HCE4_9ZZZZ</name>
<protein>
    <submittedName>
        <fullName evidence="1">Uncharacterized protein</fullName>
    </submittedName>
</protein>
<proteinExistence type="predicted"/>
<reference evidence="1" key="1">
    <citation type="submission" date="2019-08" db="EMBL/GenBank/DDBJ databases">
        <authorList>
            <person name="Kucharzyk K."/>
            <person name="Murdoch R.W."/>
            <person name="Higgins S."/>
            <person name="Loffler F."/>
        </authorList>
    </citation>
    <scope>NUCLEOTIDE SEQUENCE</scope>
</reference>
<sequence length="98" mass="10710">MSLVIAEADTRSCESAVLIDAARIPERRIPAIKGGNKFLAICINTRLESWFESPGMKILPTSPTATAAVSAATTHTRAIIRLFLIIETFLIDINLTRI</sequence>
<comment type="caution">
    <text evidence="1">The sequence shown here is derived from an EMBL/GenBank/DDBJ whole genome shotgun (WGS) entry which is preliminary data.</text>
</comment>
<organism evidence="1">
    <name type="scientific">bioreactor metagenome</name>
    <dbReference type="NCBI Taxonomy" id="1076179"/>
    <lineage>
        <taxon>unclassified sequences</taxon>
        <taxon>metagenomes</taxon>
        <taxon>ecological metagenomes</taxon>
    </lineage>
</organism>
<evidence type="ECO:0000313" key="1">
    <source>
        <dbReference type="EMBL" id="MPN36400.1"/>
    </source>
</evidence>
<dbReference type="AlphaFoldDB" id="A0A645HCE4"/>